<proteinExistence type="predicted"/>
<keyword evidence="6" id="KW-0732">Signal</keyword>
<keyword evidence="1" id="KW-0479">Metal-binding</keyword>
<dbReference type="SMART" id="SM00343">
    <property type="entry name" value="ZnF_C2HC"/>
    <property type="match status" value="4"/>
</dbReference>
<feature type="signal peptide" evidence="6">
    <location>
        <begin position="1"/>
        <end position="31"/>
    </location>
</feature>
<evidence type="ECO:0000256" key="1">
    <source>
        <dbReference type="ARBA" id="ARBA00022723"/>
    </source>
</evidence>
<gene>
    <name evidence="7" type="ORF">OFUS_LOCUS21073</name>
</gene>
<keyword evidence="2" id="KW-0677">Repeat</keyword>
<dbReference type="PANTHER" id="PTHR46242:SF1">
    <property type="entry name" value="ZINC FINGER CCHC DOMAIN-CONTAINING PROTEIN 9"/>
    <property type="match status" value="1"/>
</dbReference>
<dbReference type="GO" id="GO:0005730">
    <property type="term" value="C:nucleolus"/>
    <property type="evidence" value="ECO:0007669"/>
    <property type="project" value="TreeGrafter"/>
</dbReference>
<dbReference type="GO" id="GO:0003676">
    <property type="term" value="F:nucleic acid binding"/>
    <property type="evidence" value="ECO:0007669"/>
    <property type="project" value="InterPro"/>
</dbReference>
<dbReference type="OrthoDB" id="3863715at2759"/>
<dbReference type="PANTHER" id="PTHR46242">
    <property type="entry name" value="ZINC FINGER CCHC DOMAIN-CONTAINING PROTEIN 9 ZCCHC9"/>
    <property type="match status" value="1"/>
</dbReference>
<evidence type="ECO:0000256" key="5">
    <source>
        <dbReference type="SAM" id="MobiDB-lite"/>
    </source>
</evidence>
<dbReference type="SUPFAM" id="SSF57756">
    <property type="entry name" value="Retrovirus zinc finger-like domains"/>
    <property type="match status" value="2"/>
</dbReference>
<name>A0A8J1TY46_OWEFU</name>
<dbReference type="PROSITE" id="PS50158">
    <property type="entry name" value="ZF_CCHC"/>
    <property type="match status" value="2"/>
</dbReference>
<evidence type="ECO:0000256" key="3">
    <source>
        <dbReference type="ARBA" id="ARBA00022771"/>
    </source>
</evidence>
<dbReference type="Gene3D" id="4.10.60.10">
    <property type="entry name" value="Zinc finger, CCHC-type"/>
    <property type="match status" value="2"/>
</dbReference>
<feature type="chain" id="PRO_5043994803" evidence="6">
    <location>
        <begin position="32"/>
        <end position="311"/>
    </location>
</feature>
<dbReference type="EMBL" id="CAIIXF020000010">
    <property type="protein sequence ID" value="CAH1796690.1"/>
    <property type="molecule type" value="Genomic_DNA"/>
</dbReference>
<dbReference type="AlphaFoldDB" id="A0A8J1TY46"/>
<organism evidence="7 8">
    <name type="scientific">Owenia fusiformis</name>
    <name type="common">Polychaete worm</name>
    <dbReference type="NCBI Taxonomy" id="6347"/>
    <lineage>
        <taxon>Eukaryota</taxon>
        <taxon>Metazoa</taxon>
        <taxon>Spiralia</taxon>
        <taxon>Lophotrochozoa</taxon>
        <taxon>Annelida</taxon>
        <taxon>Polychaeta</taxon>
        <taxon>Sedentaria</taxon>
        <taxon>Canalipalpata</taxon>
        <taxon>Sabellida</taxon>
        <taxon>Oweniida</taxon>
        <taxon>Oweniidae</taxon>
        <taxon>Owenia</taxon>
    </lineage>
</organism>
<keyword evidence="4" id="KW-0862">Zinc</keyword>
<evidence type="ECO:0000256" key="2">
    <source>
        <dbReference type="ARBA" id="ARBA00022737"/>
    </source>
</evidence>
<feature type="non-terminal residue" evidence="7">
    <location>
        <position position="1"/>
    </location>
</feature>
<reference evidence="7" key="1">
    <citation type="submission" date="2022-03" db="EMBL/GenBank/DDBJ databases">
        <authorList>
            <person name="Martin C."/>
        </authorList>
    </citation>
    <scope>NUCLEOTIDE SEQUENCE</scope>
</reference>
<keyword evidence="3" id="KW-0863">Zinc-finger</keyword>
<sequence>NITGYTSGQNSHFHVFLFLSILQELLHLYLGDKMTRWARAEGVNKKKPLESTEWLVMFKSTSQEQKSPTDDTISQQTPAKSKKKRKAEKQHNKDSDMSDQSTGVYKVDIGESLVKKTKQSKVKTLTDEQYFAKFTNHREQKKKMRTIDLNDKRREERRMKRKEEREGKKVCFNCRKLGHNLADCPDIKGDSEQGTGICFKCGSTEHTSSQCNVRLKKGEYPFAKCFVCGKMGHLSKKCPDNPKGLYPNGGCCKGCGSIHHFKAECPVLLKKEGIIETTVEKMAVFTSPDIEPSLTITSKQKKKSGPKLVKF</sequence>
<dbReference type="FunFam" id="4.10.60.10:FF:000091">
    <property type="entry name" value="Zinc finger CCHC-type-containing 9"/>
    <property type="match status" value="1"/>
</dbReference>
<evidence type="ECO:0000256" key="4">
    <source>
        <dbReference type="ARBA" id="ARBA00022833"/>
    </source>
</evidence>
<accession>A0A8J1TY46</accession>
<dbReference type="InterPro" id="IPR001878">
    <property type="entry name" value="Znf_CCHC"/>
</dbReference>
<dbReference type="Pfam" id="PF00098">
    <property type="entry name" value="zf-CCHC"/>
    <property type="match status" value="3"/>
</dbReference>
<dbReference type="GO" id="GO:0008270">
    <property type="term" value="F:zinc ion binding"/>
    <property type="evidence" value="ECO:0007669"/>
    <property type="project" value="UniProtKB-KW"/>
</dbReference>
<comment type="caution">
    <text evidence="7">The sequence shown here is derived from an EMBL/GenBank/DDBJ whole genome shotgun (WGS) entry which is preliminary data.</text>
</comment>
<protein>
    <submittedName>
        <fullName evidence="7">Uncharacterized protein</fullName>
    </submittedName>
</protein>
<evidence type="ECO:0000313" key="8">
    <source>
        <dbReference type="Proteomes" id="UP000749559"/>
    </source>
</evidence>
<dbReference type="InterPro" id="IPR036875">
    <property type="entry name" value="Znf_CCHC_sf"/>
</dbReference>
<evidence type="ECO:0000313" key="7">
    <source>
        <dbReference type="EMBL" id="CAH1796690.1"/>
    </source>
</evidence>
<keyword evidence="8" id="KW-1185">Reference proteome</keyword>
<dbReference type="Proteomes" id="UP000749559">
    <property type="component" value="Unassembled WGS sequence"/>
</dbReference>
<evidence type="ECO:0000256" key="6">
    <source>
        <dbReference type="SAM" id="SignalP"/>
    </source>
</evidence>
<dbReference type="InterPro" id="IPR042246">
    <property type="entry name" value="ZCCHC9"/>
</dbReference>
<feature type="compositionally biased region" description="Polar residues" evidence="5">
    <location>
        <begin position="60"/>
        <end position="79"/>
    </location>
</feature>
<feature type="region of interest" description="Disordered" evidence="5">
    <location>
        <begin position="60"/>
        <end position="102"/>
    </location>
</feature>